<dbReference type="InterPro" id="IPR006259">
    <property type="entry name" value="Adenyl_kin_sub"/>
</dbReference>
<dbReference type="PRINTS" id="PR00094">
    <property type="entry name" value="ADENYLTKNASE"/>
</dbReference>
<comment type="catalytic activity">
    <reaction evidence="5 7">
        <text>AMP + ATP = 2 ADP</text>
        <dbReference type="Rhea" id="RHEA:12973"/>
        <dbReference type="ChEBI" id="CHEBI:30616"/>
        <dbReference type="ChEBI" id="CHEBI:456215"/>
        <dbReference type="ChEBI" id="CHEBI:456216"/>
        <dbReference type="EC" id="2.7.4.3"/>
    </reaction>
</comment>
<dbReference type="Gene3D" id="3.40.50.300">
    <property type="entry name" value="P-loop containing nucleotide triphosphate hydrolases"/>
    <property type="match status" value="1"/>
</dbReference>
<dbReference type="Pfam" id="PF05191">
    <property type="entry name" value="ADK_lid"/>
    <property type="match status" value="1"/>
</dbReference>
<evidence type="ECO:0000256" key="2">
    <source>
        <dbReference type="ARBA" id="ARBA00022727"/>
    </source>
</evidence>
<dbReference type="SUPFAM" id="SSF52540">
    <property type="entry name" value="P-loop containing nucleoside triphosphate hydrolases"/>
    <property type="match status" value="1"/>
</dbReference>
<dbReference type="HAMAP" id="MF_00235">
    <property type="entry name" value="Adenylate_kinase_Adk"/>
    <property type="match status" value="1"/>
</dbReference>
<evidence type="ECO:0000256" key="4">
    <source>
        <dbReference type="ARBA" id="ARBA00022777"/>
    </source>
</evidence>
<dbReference type="RefSeq" id="WP_010882041.1">
    <property type="nucleotide sequence ID" value="NC_016843.1"/>
</dbReference>
<evidence type="ECO:0000259" key="8">
    <source>
        <dbReference type="Pfam" id="PF05191"/>
    </source>
</evidence>
<evidence type="ECO:0000313" key="10">
    <source>
        <dbReference type="Proteomes" id="UP000008192"/>
    </source>
</evidence>
<evidence type="ECO:0000256" key="6">
    <source>
        <dbReference type="RuleBase" id="RU003330"/>
    </source>
</evidence>
<dbReference type="Pfam" id="PF00406">
    <property type="entry name" value="ADK"/>
    <property type="match status" value="1"/>
</dbReference>
<dbReference type="GO" id="GO:0004017">
    <property type="term" value="F:AMP kinase activity"/>
    <property type="evidence" value="ECO:0007669"/>
    <property type="project" value="UniProtKB-UniRule"/>
</dbReference>
<comment type="similarity">
    <text evidence="5 6">Belongs to the adenylate kinase family.</text>
</comment>
<organism evidence="9 10">
    <name type="scientific">Treponema pallidum subsp. pertenue (strain Gauthier)</name>
    <dbReference type="NCBI Taxonomy" id="491080"/>
    <lineage>
        <taxon>Bacteria</taxon>
        <taxon>Pseudomonadati</taxon>
        <taxon>Spirochaetota</taxon>
        <taxon>Spirochaetia</taxon>
        <taxon>Spirochaetales</taxon>
        <taxon>Treponemataceae</taxon>
        <taxon>Treponema</taxon>
    </lineage>
</organism>
<dbReference type="InterPro" id="IPR033690">
    <property type="entry name" value="Adenylat_kinase_CS"/>
</dbReference>
<dbReference type="EMBL" id="CP002376">
    <property type="protein sequence ID" value="AEZ59857.1"/>
    <property type="molecule type" value="Genomic_DNA"/>
</dbReference>
<accession>A0AAU8PM08</accession>
<feature type="binding site" evidence="5">
    <location>
        <begin position="57"/>
        <end position="59"/>
    </location>
    <ligand>
        <name>AMP</name>
        <dbReference type="ChEBI" id="CHEBI:456215"/>
    </ligand>
</feature>
<dbReference type="KEGG" id="tpg:TPEGAU_0595"/>
<evidence type="ECO:0000256" key="1">
    <source>
        <dbReference type="ARBA" id="ARBA00022679"/>
    </source>
</evidence>
<keyword evidence="5" id="KW-0963">Cytoplasm</keyword>
<dbReference type="GO" id="GO:0005524">
    <property type="term" value="F:ATP binding"/>
    <property type="evidence" value="ECO:0007669"/>
    <property type="project" value="UniProtKB-UniRule"/>
</dbReference>
<reference evidence="10" key="1">
    <citation type="journal article" date="2012" name="PLoS Negl. Trop. Dis.">
        <title>Whole genome sequences of three Treponema pallidum ssp. pertenue strains: yaws and syphilis treponemes differ in less than 0.2% of the genome sequence.</title>
        <authorList>
            <person name="Cejkova D."/>
            <person name="Zobanikova M."/>
            <person name="Chen L."/>
            <person name="Pospisilova P."/>
            <person name="Strouhal M."/>
            <person name="Qin X."/>
            <person name="Mikalova L."/>
            <person name="Norris S.J."/>
            <person name="Muzny D.M."/>
            <person name="Gibbs R.A."/>
            <person name="Fulton L.L."/>
            <person name="Sodergren E."/>
            <person name="Weinstock G.M."/>
            <person name="Smajs D."/>
        </authorList>
    </citation>
    <scope>NUCLEOTIDE SEQUENCE [LARGE SCALE GENOMIC DNA]</scope>
    <source>
        <strain evidence="10">Gauthier</strain>
    </source>
</reference>
<dbReference type="InterPro" id="IPR007862">
    <property type="entry name" value="Adenylate_kinase_lid-dom"/>
</dbReference>
<dbReference type="GO" id="GO:0044209">
    <property type="term" value="P:AMP salvage"/>
    <property type="evidence" value="ECO:0007669"/>
    <property type="project" value="UniProtKB-UniRule"/>
</dbReference>
<feature type="binding site" evidence="5">
    <location>
        <begin position="10"/>
        <end position="15"/>
    </location>
    <ligand>
        <name>ATP</name>
        <dbReference type="ChEBI" id="CHEBI:30616"/>
    </ligand>
</feature>
<feature type="binding site" evidence="5">
    <location>
        <position position="125"/>
    </location>
    <ligand>
        <name>Zn(2+)</name>
        <dbReference type="ChEBI" id="CHEBI:29105"/>
        <note>structural</note>
    </ligand>
</feature>
<feature type="binding site" evidence="5">
    <location>
        <position position="155"/>
    </location>
    <ligand>
        <name>AMP</name>
        <dbReference type="ChEBI" id="CHEBI:456215"/>
    </ligand>
</feature>
<dbReference type="GO" id="GO:0008270">
    <property type="term" value="F:zinc ion binding"/>
    <property type="evidence" value="ECO:0007669"/>
    <property type="project" value="UniProtKB-UniRule"/>
</dbReference>
<evidence type="ECO:0000256" key="5">
    <source>
        <dbReference type="HAMAP-Rule" id="MF_00235"/>
    </source>
</evidence>
<keyword evidence="2 5" id="KW-0545">Nucleotide biosynthesis</keyword>
<keyword evidence="4 5" id="KW-0418">Kinase</keyword>
<feature type="binding site" evidence="5">
    <location>
        <position position="31"/>
    </location>
    <ligand>
        <name>AMP</name>
        <dbReference type="ChEBI" id="CHEBI:456215"/>
    </ligand>
</feature>
<evidence type="ECO:0000313" key="9">
    <source>
        <dbReference type="EMBL" id="AEZ59857.1"/>
    </source>
</evidence>
<dbReference type="PANTHER" id="PTHR23359">
    <property type="entry name" value="NUCLEOTIDE KINASE"/>
    <property type="match status" value="1"/>
</dbReference>
<comment type="subunit">
    <text evidence="5 7">Monomer.</text>
</comment>
<comment type="pathway">
    <text evidence="5">Purine metabolism; AMP biosynthesis via salvage pathway; AMP from ADP: step 1/1.</text>
</comment>
<keyword evidence="5" id="KW-0862">Zinc</keyword>
<protein>
    <recommendedName>
        <fullName evidence="5 7">Adenylate kinase</fullName>
        <shortName evidence="5">AK</shortName>
        <ecNumber evidence="5 7">2.7.4.3</ecNumber>
    </recommendedName>
    <alternativeName>
        <fullName evidence="5">ATP-AMP transphosphorylase</fullName>
    </alternativeName>
    <alternativeName>
        <fullName evidence="5">ATP:AMP phosphotransferase</fullName>
    </alternativeName>
    <alternativeName>
        <fullName evidence="5">Adenylate monophosphate kinase</fullName>
    </alternativeName>
</protein>
<dbReference type="EC" id="2.7.4.3" evidence="5 7"/>
<feature type="binding site" evidence="5">
    <location>
        <position position="166"/>
    </location>
    <ligand>
        <name>AMP</name>
        <dbReference type="ChEBI" id="CHEBI:456215"/>
    </ligand>
</feature>
<feature type="binding site" evidence="5">
    <location>
        <position position="128"/>
    </location>
    <ligand>
        <name>Zn(2+)</name>
        <dbReference type="ChEBI" id="CHEBI:29105"/>
        <note>structural</note>
    </ligand>
</feature>
<feature type="binding site" evidence="5">
    <location>
        <position position="122"/>
    </location>
    <ligand>
        <name>ATP</name>
        <dbReference type="ChEBI" id="CHEBI:30616"/>
    </ligand>
</feature>
<keyword evidence="1 5" id="KW-0808">Transferase</keyword>
<dbReference type="PROSITE" id="PS00113">
    <property type="entry name" value="ADENYLATE_KINASE"/>
    <property type="match status" value="1"/>
</dbReference>
<keyword evidence="3 5" id="KW-0547">Nucleotide-binding</keyword>
<dbReference type="InterPro" id="IPR027417">
    <property type="entry name" value="P-loop_NTPase"/>
</dbReference>
<feature type="binding site" evidence="5">
    <location>
        <position position="36"/>
    </location>
    <ligand>
        <name>AMP</name>
        <dbReference type="ChEBI" id="CHEBI:456215"/>
    </ligand>
</feature>
<gene>
    <name evidence="5 9" type="primary">adk</name>
    <name evidence="9" type="ordered locus">TPEGAU_0595</name>
</gene>
<proteinExistence type="inferred from homology"/>
<dbReference type="FunFam" id="3.40.50.300:FF:000106">
    <property type="entry name" value="Adenylate kinase mitochondrial"/>
    <property type="match status" value="1"/>
</dbReference>
<feature type="binding site" evidence="5">
    <location>
        <position position="194"/>
    </location>
    <ligand>
        <name>ATP</name>
        <dbReference type="ChEBI" id="CHEBI:30616"/>
    </ligand>
</feature>
<name>A0AAU8PM08_TREPG</name>
<feature type="binding site" evidence="5">
    <location>
        <begin position="85"/>
        <end position="88"/>
    </location>
    <ligand>
        <name>AMP</name>
        <dbReference type="ChEBI" id="CHEBI:456215"/>
    </ligand>
</feature>
<dbReference type="InterPro" id="IPR000850">
    <property type="entry name" value="Adenylat/UMP-CMP_kin"/>
</dbReference>
<feature type="binding site" evidence="5">
    <location>
        <begin position="131"/>
        <end position="132"/>
    </location>
    <ligand>
        <name>ATP</name>
        <dbReference type="ChEBI" id="CHEBI:30616"/>
    </ligand>
</feature>
<feature type="region of interest" description="LID" evidence="5">
    <location>
        <begin position="121"/>
        <end position="158"/>
    </location>
</feature>
<feature type="region of interest" description="NMP" evidence="5">
    <location>
        <begin position="30"/>
        <end position="59"/>
    </location>
</feature>
<dbReference type="CDD" id="cd01428">
    <property type="entry name" value="ADK"/>
    <property type="match status" value="1"/>
</dbReference>
<comment type="function">
    <text evidence="5">Catalyzes the reversible transfer of the terminal phosphate group between ATP and AMP. Plays an important role in cellular energy homeostasis and in adenine nucleotide metabolism.</text>
</comment>
<dbReference type="AlphaFoldDB" id="A0AAU8PM08"/>
<feature type="binding site" evidence="5">
    <location>
        <position position="148"/>
    </location>
    <ligand>
        <name>Zn(2+)</name>
        <dbReference type="ChEBI" id="CHEBI:29105"/>
        <note>structural</note>
    </ligand>
</feature>
<feature type="binding site" evidence="5">
    <location>
        <position position="92"/>
    </location>
    <ligand>
        <name>AMP</name>
        <dbReference type="ChEBI" id="CHEBI:456215"/>
    </ligand>
</feature>
<dbReference type="GO" id="GO:0005737">
    <property type="term" value="C:cytoplasm"/>
    <property type="evidence" value="ECO:0007669"/>
    <property type="project" value="UniProtKB-SubCell"/>
</dbReference>
<dbReference type="Proteomes" id="UP000008192">
    <property type="component" value="Chromosome"/>
</dbReference>
<evidence type="ECO:0000256" key="7">
    <source>
        <dbReference type="RuleBase" id="RU003331"/>
    </source>
</evidence>
<evidence type="ECO:0000256" key="3">
    <source>
        <dbReference type="ARBA" id="ARBA00022741"/>
    </source>
</evidence>
<dbReference type="NCBIfam" id="TIGR01351">
    <property type="entry name" value="adk"/>
    <property type="match status" value="1"/>
</dbReference>
<feature type="binding site" evidence="5">
    <location>
        <position position="145"/>
    </location>
    <ligand>
        <name>Zn(2+)</name>
        <dbReference type="ChEBI" id="CHEBI:29105"/>
        <note>structural</note>
    </ligand>
</feature>
<comment type="domain">
    <text evidence="5">Consists of three domains, a large central CORE domain and two small peripheral domains, NMPbind and LID, which undergo movements during catalysis. The LID domain closes over the site of phosphoryl transfer upon ATP binding. Assembling and dissambling the active center during each catalytic cycle provides an effective means to prevent ATP hydrolysis. Some bacteria have evolved a zinc-coordinating structure that stabilizes the LID domain.</text>
</comment>
<keyword evidence="5" id="KW-0479">Metal-binding</keyword>
<comment type="subcellular location">
    <subcellularLocation>
        <location evidence="5 7">Cytoplasm</location>
    </subcellularLocation>
</comment>
<sequence length="211" mass="22933">MRFVFLGPPGAGKGTLAGEISGRCGVVHISTGGILRAAIQKQTALGKKVQKVVEVGGLVDDQTVTELVRERVSHEDVVSGFILDGFPRTVTQARCLEDIVPIDYAVSIVVPDDVLVARLTGRRVCSACGSSYHVLFAQPKREGVCDRCRGVLVVREDDKMSAILQRLTAYRAQAEPIVHFYSERGKLVSLNGAPPISDVVLEFQERFAQSR</sequence>
<keyword evidence="5 7" id="KW-0067">ATP-binding</keyword>
<dbReference type="GeneID" id="93876363"/>
<feature type="domain" description="Adenylate kinase active site lid" evidence="8">
    <location>
        <begin position="122"/>
        <end position="157"/>
    </location>
</feature>
<dbReference type="SMR" id="A0AAU8PM08"/>